<proteinExistence type="predicted"/>
<dbReference type="AlphaFoldDB" id="A0A543KI58"/>
<evidence type="ECO:0000256" key="1">
    <source>
        <dbReference type="SAM" id="SignalP"/>
    </source>
</evidence>
<dbReference type="Proteomes" id="UP000320582">
    <property type="component" value="Unassembled WGS sequence"/>
</dbReference>
<evidence type="ECO:0000313" key="3">
    <source>
        <dbReference type="Proteomes" id="UP000320582"/>
    </source>
</evidence>
<organism evidence="2 3">
    <name type="scientific">Roseinatronobacter monicus</name>
    <dbReference type="NCBI Taxonomy" id="393481"/>
    <lineage>
        <taxon>Bacteria</taxon>
        <taxon>Pseudomonadati</taxon>
        <taxon>Pseudomonadota</taxon>
        <taxon>Alphaproteobacteria</taxon>
        <taxon>Rhodobacterales</taxon>
        <taxon>Paracoccaceae</taxon>
        <taxon>Roseinatronobacter</taxon>
    </lineage>
</organism>
<keyword evidence="3" id="KW-1185">Reference proteome</keyword>
<reference evidence="2 3" key="1">
    <citation type="submission" date="2019-06" db="EMBL/GenBank/DDBJ databases">
        <title>Genomic Encyclopedia of Archaeal and Bacterial Type Strains, Phase II (KMG-II): from individual species to whole genera.</title>
        <authorList>
            <person name="Goeker M."/>
        </authorList>
    </citation>
    <scope>NUCLEOTIDE SEQUENCE [LARGE SCALE GENOMIC DNA]</scope>
    <source>
        <strain evidence="2 3">DSM 18423</strain>
    </source>
</reference>
<protein>
    <recommendedName>
        <fullName evidence="4">YpeB-like protein with protease inhibitory function</fullName>
    </recommendedName>
</protein>
<dbReference type="EMBL" id="VFPT01000001">
    <property type="protein sequence ID" value="TQM94763.1"/>
    <property type="molecule type" value="Genomic_DNA"/>
</dbReference>
<feature type="signal peptide" evidence="1">
    <location>
        <begin position="1"/>
        <end position="20"/>
    </location>
</feature>
<feature type="chain" id="PRO_5021738515" description="YpeB-like protein with protease inhibitory function" evidence="1">
    <location>
        <begin position="21"/>
        <end position="132"/>
    </location>
</feature>
<dbReference type="RefSeq" id="WP_142083745.1">
    <property type="nucleotide sequence ID" value="NZ_VFPT01000001.1"/>
</dbReference>
<accession>A0A543KI58</accession>
<gene>
    <name evidence="2" type="ORF">BD293_3450</name>
</gene>
<sequence length="132" mass="14664">MKRFSTFIMLIFLASATAVAGQSGRGMSIVDVERSVGREGNDHYIAVLQTLEQRGYSIVEVSSTLLNRLRIWAENNVHRREIVVSRANGRILRDVIVETYKNAGADPQVIPVIPIEDLLQNHSGGIRIVPNP</sequence>
<evidence type="ECO:0008006" key="4">
    <source>
        <dbReference type="Google" id="ProtNLM"/>
    </source>
</evidence>
<keyword evidence="1" id="KW-0732">Signal</keyword>
<dbReference type="OrthoDB" id="7876200at2"/>
<comment type="caution">
    <text evidence="2">The sequence shown here is derived from an EMBL/GenBank/DDBJ whole genome shotgun (WGS) entry which is preliminary data.</text>
</comment>
<evidence type="ECO:0000313" key="2">
    <source>
        <dbReference type="EMBL" id="TQM94763.1"/>
    </source>
</evidence>
<name>A0A543KI58_9RHOB</name>